<protein>
    <submittedName>
        <fullName evidence="2">Uncharacterized protein</fullName>
    </submittedName>
</protein>
<evidence type="ECO:0000313" key="2">
    <source>
        <dbReference type="EnsemblMetazoa" id="G29906.1:cds"/>
    </source>
</evidence>
<accession>A0A8W8M017</accession>
<feature type="transmembrane region" description="Helical" evidence="1">
    <location>
        <begin position="151"/>
        <end position="176"/>
    </location>
</feature>
<organism evidence="2 3">
    <name type="scientific">Magallana gigas</name>
    <name type="common">Pacific oyster</name>
    <name type="synonym">Crassostrea gigas</name>
    <dbReference type="NCBI Taxonomy" id="29159"/>
    <lineage>
        <taxon>Eukaryota</taxon>
        <taxon>Metazoa</taxon>
        <taxon>Spiralia</taxon>
        <taxon>Lophotrochozoa</taxon>
        <taxon>Mollusca</taxon>
        <taxon>Bivalvia</taxon>
        <taxon>Autobranchia</taxon>
        <taxon>Pteriomorphia</taxon>
        <taxon>Ostreida</taxon>
        <taxon>Ostreoidea</taxon>
        <taxon>Ostreidae</taxon>
        <taxon>Magallana</taxon>
    </lineage>
</organism>
<sequence>MSIHIEKPKGDCWYNSYKDGDVCRDCPAGYYGNNCTDKCKHPTFGLLCLETCDCPVCNHIVGCISTVVNKDFFPENKTTKRPEKMTNARLMTREIIISTEQPNEDCLYNGYKDGDICRGCISTTENTDFVPENKETKRPGEMTNSTQIIKLIIITTGSVITVVLLFFILFTMRIYFTSANVNVNNYSFEDVQVDNVYAEIR</sequence>
<evidence type="ECO:0000256" key="1">
    <source>
        <dbReference type="SAM" id="Phobius"/>
    </source>
</evidence>
<name>A0A8W8M017_MAGGI</name>
<keyword evidence="1" id="KW-0812">Transmembrane</keyword>
<dbReference type="EnsemblMetazoa" id="G29906.1">
    <property type="protein sequence ID" value="G29906.1:cds"/>
    <property type="gene ID" value="G29906"/>
</dbReference>
<evidence type="ECO:0000313" key="3">
    <source>
        <dbReference type="Proteomes" id="UP000005408"/>
    </source>
</evidence>
<keyword evidence="3" id="KW-1185">Reference proteome</keyword>
<reference evidence="2" key="1">
    <citation type="submission" date="2022-08" db="UniProtKB">
        <authorList>
            <consortium name="EnsemblMetazoa"/>
        </authorList>
    </citation>
    <scope>IDENTIFICATION</scope>
    <source>
        <strain evidence="2">05x7-T-G4-1.051#20</strain>
    </source>
</reference>
<proteinExistence type="predicted"/>
<keyword evidence="1" id="KW-1133">Transmembrane helix</keyword>
<keyword evidence="1" id="KW-0472">Membrane</keyword>
<dbReference type="Proteomes" id="UP000005408">
    <property type="component" value="Unassembled WGS sequence"/>
</dbReference>
<dbReference type="AlphaFoldDB" id="A0A8W8M017"/>